<reference evidence="3" key="1">
    <citation type="submission" date="2015-01" db="EMBL/GenBank/DDBJ databases">
        <authorList>
            <person name="Aksoy S."/>
            <person name="Warren W."/>
            <person name="Wilson R.K."/>
        </authorList>
    </citation>
    <scope>NUCLEOTIDE SEQUENCE [LARGE SCALE GENOMIC DNA]</scope>
    <source>
        <strain evidence="3">IAEA</strain>
    </source>
</reference>
<name>A0A1B0B5Z1_9MUSC</name>
<organism evidence="2 3">
    <name type="scientific">Glossina palpalis gambiensis</name>
    <dbReference type="NCBI Taxonomy" id="67801"/>
    <lineage>
        <taxon>Eukaryota</taxon>
        <taxon>Metazoa</taxon>
        <taxon>Ecdysozoa</taxon>
        <taxon>Arthropoda</taxon>
        <taxon>Hexapoda</taxon>
        <taxon>Insecta</taxon>
        <taxon>Pterygota</taxon>
        <taxon>Neoptera</taxon>
        <taxon>Endopterygota</taxon>
        <taxon>Diptera</taxon>
        <taxon>Brachycera</taxon>
        <taxon>Muscomorpha</taxon>
        <taxon>Hippoboscoidea</taxon>
        <taxon>Glossinidae</taxon>
        <taxon>Glossina</taxon>
    </lineage>
</organism>
<evidence type="ECO:0000256" key="1">
    <source>
        <dbReference type="SAM" id="Coils"/>
    </source>
</evidence>
<evidence type="ECO:0000313" key="3">
    <source>
        <dbReference type="Proteomes" id="UP000092460"/>
    </source>
</evidence>
<sequence>MQANIEKLTPKALNCLQKSISSPQLSQLPSLGHRLRINPRYPITLQTDNYVYQGDCREPYSHIKTLEFYYQQSGDNDRHALIVADGLSPICNFSKRNTVSNVSQNNLRKTILDPALVSRLRNMPTLFPAPCELEVLKSPTQLEASSGLQFDENCHIHGPCTRLSDKTTSSPNCYSKYRSYSNSDDTTRIYWQMNEIFSERLQIIDDNAQDHEWKLEVLEEWLDILLKVNYSVINNIEKLESSLAENLERVQRKDIDSLKVLYNNKRWKSRGLSLESISPVSSLDISDLSKPSLLIDGELTMKKLPAGDELEQKLCDYIKSLAIVVTEKQDRVKELEKQIAAKQREMQEKFRDKDEIIEKLQNELSKSFLFKIVGFVSRKFQETL</sequence>
<dbReference type="EnsemblMetazoa" id="GPPI020014-RA">
    <property type="protein sequence ID" value="GPPI020014-PA"/>
    <property type="gene ID" value="GPPI020014"/>
</dbReference>
<dbReference type="EMBL" id="JXJN01008923">
    <property type="status" value="NOT_ANNOTATED_CDS"/>
    <property type="molecule type" value="Genomic_DNA"/>
</dbReference>
<dbReference type="Proteomes" id="UP000092460">
    <property type="component" value="Unassembled WGS sequence"/>
</dbReference>
<keyword evidence="1" id="KW-0175">Coiled coil</keyword>
<dbReference type="AlphaFoldDB" id="A0A1B0B5Z1"/>
<evidence type="ECO:0000313" key="2">
    <source>
        <dbReference type="EnsemblMetazoa" id="GPPI020014-PA"/>
    </source>
</evidence>
<reference evidence="2" key="2">
    <citation type="submission" date="2020-05" db="UniProtKB">
        <authorList>
            <consortium name="EnsemblMetazoa"/>
        </authorList>
    </citation>
    <scope>IDENTIFICATION</scope>
    <source>
        <strain evidence="2">IAEA</strain>
    </source>
</reference>
<protein>
    <submittedName>
        <fullName evidence="2">Uncharacterized protein</fullName>
    </submittedName>
</protein>
<feature type="coiled-coil region" evidence="1">
    <location>
        <begin position="318"/>
        <end position="363"/>
    </location>
</feature>
<dbReference type="VEuPathDB" id="VectorBase:GPPI020014"/>
<proteinExistence type="predicted"/>
<keyword evidence="3" id="KW-1185">Reference proteome</keyword>
<accession>A0A1B0B5Z1</accession>